<dbReference type="RefSeq" id="WP_194936077.1">
    <property type="nucleotide sequence ID" value="NZ_JACOPX010000018.1"/>
</dbReference>
<feature type="transmembrane region" description="Helical" evidence="1">
    <location>
        <begin position="134"/>
        <end position="151"/>
    </location>
</feature>
<dbReference type="EMBL" id="JACOPX010000018">
    <property type="protein sequence ID" value="MBF6036379.1"/>
    <property type="molecule type" value="Genomic_DNA"/>
</dbReference>
<keyword evidence="1" id="KW-0812">Transmembrane</keyword>
<evidence type="ECO:0000313" key="3">
    <source>
        <dbReference type="Proteomes" id="UP000722111"/>
    </source>
</evidence>
<evidence type="ECO:0000256" key="1">
    <source>
        <dbReference type="SAM" id="Phobius"/>
    </source>
</evidence>
<keyword evidence="1" id="KW-0472">Membrane</keyword>
<feature type="transmembrane region" description="Helical" evidence="1">
    <location>
        <begin position="243"/>
        <end position="263"/>
    </location>
</feature>
<organism evidence="2 3">
    <name type="scientific">Pseudomonas neuropathica</name>
    <dbReference type="NCBI Taxonomy" id="2730425"/>
    <lineage>
        <taxon>Bacteria</taxon>
        <taxon>Pseudomonadati</taxon>
        <taxon>Pseudomonadota</taxon>
        <taxon>Gammaproteobacteria</taxon>
        <taxon>Pseudomonadales</taxon>
        <taxon>Pseudomonadaceae</taxon>
        <taxon>Pseudomonas</taxon>
    </lineage>
</organism>
<comment type="caution">
    <text evidence="2">The sequence shown here is derived from an EMBL/GenBank/DDBJ whole genome shotgun (WGS) entry which is preliminary data.</text>
</comment>
<evidence type="ECO:0000313" key="2">
    <source>
        <dbReference type="EMBL" id="MBF6036379.1"/>
    </source>
</evidence>
<sequence length="266" mass="30851">MSAKVLRKFQKRFELNEEGIRRIYADIKKRVPEENHKDIIFEVFREDSLVYRTAEIDRVLSEDNDSTRKIKNITIEYADKQLILEINFDAENGAQFTVTGEDRDDVYLLSSELKEYIEKEVAKISSFAFANAKTILFAYIIILMSIMLYFFRSMDVSTDTEKLQKILSSNDIHEKLNYIIDTRTIKPNTTNAMNYMIALPIILSLSAIFPFRKIISYLYPGNIFLIGKQTSVIASRRSSAKNFFWGGIVALVIAISTGYYFFWLAK</sequence>
<reference evidence="2 3" key="1">
    <citation type="submission" date="2020-08" db="EMBL/GenBank/DDBJ databases">
        <title>Description of novel Pseudomonas species.</title>
        <authorList>
            <person name="Duman M."/>
            <person name="Mulet M."/>
            <person name="Altun S."/>
            <person name="Saticioglu I.B."/>
            <person name="Lalucat J."/>
            <person name="Garcia-Valdes E."/>
        </authorList>
    </citation>
    <scope>NUCLEOTIDE SEQUENCE [LARGE SCALE GENOMIC DNA]</scope>
    <source>
        <strain evidence="2 3">P155</strain>
    </source>
</reference>
<protein>
    <submittedName>
        <fullName evidence="2">Uncharacterized protein</fullName>
    </submittedName>
</protein>
<proteinExistence type="predicted"/>
<accession>A0ABS0BPK3</accession>
<keyword evidence="3" id="KW-1185">Reference proteome</keyword>
<feature type="transmembrane region" description="Helical" evidence="1">
    <location>
        <begin position="192"/>
        <end position="211"/>
    </location>
</feature>
<dbReference type="Proteomes" id="UP000722111">
    <property type="component" value="Unassembled WGS sequence"/>
</dbReference>
<keyword evidence="1" id="KW-1133">Transmembrane helix</keyword>
<name>A0ABS0BPK3_9PSED</name>
<gene>
    <name evidence="2" type="ORF">H8F23_24275</name>
</gene>